<organism evidence="3">
    <name type="scientific">Podoviridae sp. ctiJY10</name>
    <dbReference type="NCBI Taxonomy" id="2826572"/>
    <lineage>
        <taxon>Viruses</taxon>
        <taxon>Duplodnaviria</taxon>
        <taxon>Heunggongvirae</taxon>
        <taxon>Uroviricota</taxon>
        <taxon>Caudoviricetes</taxon>
    </lineage>
</organism>
<dbReference type="Pfam" id="PF23771">
    <property type="entry name" value="DUF7168"/>
    <property type="match status" value="1"/>
</dbReference>
<name>A0A8S5N572_9CAUD</name>
<dbReference type="InterPro" id="IPR024498">
    <property type="entry name" value="DUF2786"/>
</dbReference>
<evidence type="ECO:0000313" key="3">
    <source>
        <dbReference type="EMBL" id="DAD89410.1"/>
    </source>
</evidence>
<accession>A0A8S5N572</accession>
<feature type="domain" description="DUF7168" evidence="2">
    <location>
        <begin position="63"/>
        <end position="173"/>
    </location>
</feature>
<proteinExistence type="predicted"/>
<feature type="domain" description="DUF2786" evidence="1">
    <location>
        <begin position="6"/>
        <end position="45"/>
    </location>
</feature>
<dbReference type="Pfam" id="PF10979">
    <property type="entry name" value="DUF2786"/>
    <property type="match status" value="1"/>
</dbReference>
<dbReference type="EMBL" id="BK015060">
    <property type="protein sequence ID" value="DAD89410.1"/>
    <property type="molecule type" value="Genomic_DNA"/>
</dbReference>
<evidence type="ECO:0000259" key="2">
    <source>
        <dbReference type="Pfam" id="PF23771"/>
    </source>
</evidence>
<reference evidence="3" key="1">
    <citation type="journal article" date="2021" name="Proc. Natl. Acad. Sci. U.S.A.">
        <title>A Catalog of Tens of Thousands of Viruses from Human Metagenomes Reveals Hidden Associations with Chronic Diseases.</title>
        <authorList>
            <person name="Tisza M.J."/>
            <person name="Buck C.B."/>
        </authorList>
    </citation>
    <scope>NUCLEOTIDE SEQUENCE</scope>
    <source>
        <strain evidence="3">CtiJY10</strain>
    </source>
</reference>
<protein>
    <recommendedName>
        <fullName evidence="4">DUF2786 domain-containing protein</fullName>
    </recommendedName>
</protein>
<evidence type="ECO:0008006" key="4">
    <source>
        <dbReference type="Google" id="ProtNLM"/>
    </source>
</evidence>
<dbReference type="InterPro" id="IPR055592">
    <property type="entry name" value="DUF7168"/>
</dbReference>
<evidence type="ECO:0000259" key="1">
    <source>
        <dbReference type="Pfam" id="PF10979"/>
    </source>
</evidence>
<sequence>MANMDKIADKIQKLLNLAGNNPNEEEAQAALLKAQELMAQYNVDMEALGDKEKIKYSFEISNVKANPRARKLLNIIADAFACKALISAGRHCGFFGREDNAKAAKECMEFMHRTMERGINRVCKEHGLKSSAVAGASDIYNGYAAGFLSGLKETVDAQTVALAVVVTQDVKDAFANRFPNIGQFKGKSTTWNPAYKDAFYSGVADGRSAMGKRSLKAGN</sequence>